<proteinExistence type="predicted"/>
<name>A0ABN2NER3_9PSEU</name>
<evidence type="ECO:0000313" key="2">
    <source>
        <dbReference type="Proteomes" id="UP001500449"/>
    </source>
</evidence>
<dbReference type="EMBL" id="BAAAQK010000019">
    <property type="protein sequence ID" value="GAA1864955.1"/>
    <property type="molecule type" value="Genomic_DNA"/>
</dbReference>
<dbReference type="InterPro" id="IPR045684">
    <property type="entry name" value="DUF6191"/>
</dbReference>
<organism evidence="1 2">
    <name type="scientific">Pseudonocardia ailaonensis</name>
    <dbReference type="NCBI Taxonomy" id="367279"/>
    <lineage>
        <taxon>Bacteria</taxon>
        <taxon>Bacillati</taxon>
        <taxon>Actinomycetota</taxon>
        <taxon>Actinomycetes</taxon>
        <taxon>Pseudonocardiales</taxon>
        <taxon>Pseudonocardiaceae</taxon>
        <taxon>Pseudonocardia</taxon>
    </lineage>
</organism>
<dbReference type="RefSeq" id="WP_344422253.1">
    <property type="nucleotide sequence ID" value="NZ_BAAAQK010000019.1"/>
</dbReference>
<dbReference type="Proteomes" id="UP001500449">
    <property type="component" value="Unassembled WGS sequence"/>
</dbReference>
<accession>A0ABN2NER3</accession>
<reference evidence="1 2" key="1">
    <citation type="journal article" date="2019" name="Int. J. Syst. Evol. Microbiol.">
        <title>The Global Catalogue of Microorganisms (GCM) 10K type strain sequencing project: providing services to taxonomists for standard genome sequencing and annotation.</title>
        <authorList>
            <consortium name="The Broad Institute Genomics Platform"/>
            <consortium name="The Broad Institute Genome Sequencing Center for Infectious Disease"/>
            <person name="Wu L."/>
            <person name="Ma J."/>
        </authorList>
    </citation>
    <scope>NUCLEOTIDE SEQUENCE [LARGE SCALE GENOMIC DNA]</scope>
    <source>
        <strain evidence="1 2">JCM 16009</strain>
    </source>
</reference>
<evidence type="ECO:0000313" key="1">
    <source>
        <dbReference type="EMBL" id="GAA1864955.1"/>
    </source>
</evidence>
<comment type="caution">
    <text evidence="1">The sequence shown here is derived from an EMBL/GenBank/DDBJ whole genome shotgun (WGS) entry which is preliminary data.</text>
</comment>
<protein>
    <submittedName>
        <fullName evidence="1">Uncharacterized protein</fullName>
    </submittedName>
</protein>
<keyword evidence="2" id="KW-1185">Reference proteome</keyword>
<gene>
    <name evidence="1" type="ORF">GCM10009836_51590</name>
</gene>
<sequence length="93" mass="9689">MGLLFALSLPGLVCLLILLATIERLGRGRGSGGSSPLSATGFEEVDAALNGAKRAELAARHSQSLLADDEESGAPPRTTVDLDAGVVRFRRQT</sequence>
<dbReference type="Pfam" id="PF19690">
    <property type="entry name" value="DUF6191"/>
    <property type="match status" value="1"/>
</dbReference>